<feature type="domain" description="Ras-GAP" evidence="3">
    <location>
        <begin position="371"/>
        <end position="586"/>
    </location>
</feature>
<dbReference type="PROSITE" id="PS51154">
    <property type="entry name" value="MACRO"/>
    <property type="match status" value="1"/>
</dbReference>
<dbReference type="Pfam" id="PF00616">
    <property type="entry name" value="RasGAP"/>
    <property type="match status" value="1"/>
</dbReference>
<dbReference type="InterPro" id="IPR002589">
    <property type="entry name" value="Macro_dom"/>
</dbReference>
<dbReference type="GO" id="GO:0005096">
    <property type="term" value="F:GTPase activator activity"/>
    <property type="evidence" value="ECO:0007669"/>
    <property type="project" value="TreeGrafter"/>
</dbReference>
<protein>
    <submittedName>
        <fullName evidence="5">RasGAP protein</fullName>
    </submittedName>
</protein>
<dbReference type="Pfam" id="PF01661">
    <property type="entry name" value="Macro"/>
    <property type="match status" value="1"/>
</dbReference>
<keyword evidence="6" id="KW-1185">Reference proteome</keyword>
<feature type="domain" description="Macro" evidence="4">
    <location>
        <begin position="15"/>
        <end position="189"/>
    </location>
</feature>
<dbReference type="SUPFAM" id="SSF52949">
    <property type="entry name" value="Macro domain-like"/>
    <property type="match status" value="1"/>
</dbReference>
<evidence type="ECO:0000313" key="6">
    <source>
        <dbReference type="Proteomes" id="UP001151516"/>
    </source>
</evidence>
<dbReference type="Gene3D" id="1.10.506.10">
    <property type="entry name" value="GTPase Activation - p120gap, domain 1"/>
    <property type="match status" value="1"/>
</dbReference>
<evidence type="ECO:0000313" key="5">
    <source>
        <dbReference type="EMBL" id="KAJ2688633.1"/>
    </source>
</evidence>
<dbReference type="EMBL" id="JANBTX010000042">
    <property type="protein sequence ID" value="KAJ2688633.1"/>
    <property type="molecule type" value="Genomic_DNA"/>
</dbReference>
<dbReference type="SMART" id="SM00323">
    <property type="entry name" value="RasGAP"/>
    <property type="match status" value="1"/>
</dbReference>
<dbReference type="InterPro" id="IPR023152">
    <property type="entry name" value="RasGAP_CS"/>
</dbReference>
<dbReference type="InterPro" id="IPR043472">
    <property type="entry name" value="Macro_dom-like"/>
</dbReference>
<dbReference type="GO" id="GO:0005938">
    <property type="term" value="C:cell cortex"/>
    <property type="evidence" value="ECO:0007669"/>
    <property type="project" value="TreeGrafter"/>
</dbReference>
<dbReference type="SUPFAM" id="SSF143885">
    <property type="entry name" value="RGC domain-like"/>
    <property type="match status" value="1"/>
</dbReference>
<accession>A0A9W8GNY0</accession>
<dbReference type="CDD" id="cd02908">
    <property type="entry name" value="Macro_OAADPr_deacetylase"/>
    <property type="match status" value="1"/>
</dbReference>
<feature type="coiled-coil region" evidence="1">
    <location>
        <begin position="244"/>
        <end position="271"/>
    </location>
</feature>
<name>A0A9W8GNY0_9FUNG</name>
<dbReference type="PANTHER" id="PTHR14149">
    <property type="entry name" value="RAS GTPASE-ACTIVATING PROTEIN WITH IQ MOTIF"/>
    <property type="match status" value="1"/>
</dbReference>
<dbReference type="SUPFAM" id="SSF48350">
    <property type="entry name" value="GTPase activation domain, GAP"/>
    <property type="match status" value="1"/>
</dbReference>
<dbReference type="Gene3D" id="3.40.220.10">
    <property type="entry name" value="Leucine Aminopeptidase, subunit E, domain 1"/>
    <property type="match status" value="1"/>
</dbReference>
<dbReference type="SMART" id="SM00506">
    <property type="entry name" value="A1pp"/>
    <property type="match status" value="1"/>
</dbReference>
<feature type="region of interest" description="Disordered" evidence="2">
    <location>
        <begin position="192"/>
        <end position="226"/>
    </location>
</feature>
<comment type="caution">
    <text evidence="5">The sequence shown here is derived from an EMBL/GenBank/DDBJ whole genome shotgun (WGS) entry which is preliminary data.</text>
</comment>
<reference evidence="5" key="1">
    <citation type="submission" date="2022-07" db="EMBL/GenBank/DDBJ databases">
        <title>Phylogenomic reconstructions and comparative analyses of Kickxellomycotina fungi.</title>
        <authorList>
            <person name="Reynolds N.K."/>
            <person name="Stajich J.E."/>
            <person name="Barry K."/>
            <person name="Grigoriev I.V."/>
            <person name="Crous P."/>
            <person name="Smith M.E."/>
        </authorList>
    </citation>
    <scope>NUCLEOTIDE SEQUENCE</scope>
    <source>
        <strain evidence="5">CBS 109367</strain>
    </source>
</reference>
<evidence type="ECO:0000256" key="1">
    <source>
        <dbReference type="SAM" id="Coils"/>
    </source>
</evidence>
<dbReference type="GO" id="GO:0046580">
    <property type="term" value="P:negative regulation of Ras protein signal transduction"/>
    <property type="evidence" value="ECO:0007669"/>
    <property type="project" value="TreeGrafter"/>
</dbReference>
<gene>
    <name evidence="5" type="primary">gap1_2</name>
    <name evidence="5" type="ORF">IWW39_002105</name>
</gene>
<dbReference type="Pfam" id="PF03836">
    <property type="entry name" value="RasGAP_C"/>
    <property type="match status" value="1"/>
</dbReference>
<dbReference type="NCBIfam" id="NF001664">
    <property type="entry name" value="PRK00431.1-6"/>
    <property type="match status" value="1"/>
</dbReference>
<evidence type="ECO:0000259" key="3">
    <source>
        <dbReference type="PROSITE" id="PS50018"/>
    </source>
</evidence>
<dbReference type="Proteomes" id="UP001151516">
    <property type="component" value="Unassembled WGS sequence"/>
</dbReference>
<feature type="compositionally biased region" description="Polar residues" evidence="2">
    <location>
        <begin position="192"/>
        <end position="201"/>
    </location>
</feature>
<dbReference type="InterPro" id="IPR001936">
    <property type="entry name" value="RasGAP_dom"/>
</dbReference>
<dbReference type="InterPro" id="IPR000593">
    <property type="entry name" value="RasGAP_C"/>
</dbReference>
<proteinExistence type="predicted"/>
<keyword evidence="1" id="KW-0175">Coiled coil</keyword>
<organism evidence="5 6">
    <name type="scientific">Coemansia spiralis</name>
    <dbReference type="NCBI Taxonomy" id="417178"/>
    <lineage>
        <taxon>Eukaryota</taxon>
        <taxon>Fungi</taxon>
        <taxon>Fungi incertae sedis</taxon>
        <taxon>Zoopagomycota</taxon>
        <taxon>Kickxellomycotina</taxon>
        <taxon>Kickxellomycetes</taxon>
        <taxon>Kickxellales</taxon>
        <taxon>Kickxellaceae</taxon>
        <taxon>Coemansia</taxon>
    </lineage>
</organism>
<evidence type="ECO:0000259" key="4">
    <source>
        <dbReference type="PROSITE" id="PS51154"/>
    </source>
</evidence>
<dbReference type="CDD" id="cd05132">
    <property type="entry name" value="RasGAP_GAPA"/>
    <property type="match status" value="1"/>
</dbReference>
<dbReference type="PANTHER" id="PTHR14149:SF17">
    <property type="entry name" value="GTPASE-ACTIVATING PROTEIN"/>
    <property type="match status" value="1"/>
</dbReference>
<sequence length="996" mass="111959">MHSPVPLSAIPTVAAQLGRPASGLLSKVSIYRGDITRLQVDAIVNAADEAVLGGGGVDGAIHRAAGPELLAECRLLGGCATGQAKLTKGYRLSASYVIHAVGPVGEKPLLLASAYAASLDLAQKHGLKSIAFPCISTGVFGYPPEAACRVAVGAVKKWMEGANDLERVVFCVYNEKSQSLYSEFLAPATTNTRASGETPVTTPAVPGSAVRSVHSNLSNHSSDADRSSRRYSVTALYSIVAERDEEVSDELSEAQRKLRELKGQISAQSKKNFLLERDVRYLDSRIALLIQNRMAADEVKELSSHLEDVNQGSNDYYPDSEHTQLYGNLFFLLQSEPRHIATLTRLVTLSEIDTLLQTVMFTLYGNQYESREEHLLLTMFQLVLAAQFETTHEFSNLLRQNTPVSRMMNTYTSRGPGQVYLKNVVSSEIACVIENKTLNLEINPLKVYEELRQERMDRNLPTEDFPLGVTTEEAACNALVREAVQPRLDELTRIANRFLDTIIAHRDDTPYGIRWICKQIRSLTKRRYPDAPESAVCSLIGGFFFLRYINPAIVTPQAHMLIESAPTVHPRRVLTLVAKLLQNLANKPTYSKEKYMEDLSPFVEDNRGRINRFLNELCEVGDFYDNMEMDQYVALTKHNITLNISLNELYNTHALLRQHLHVLAPAPDSHLRTLMEELGDAPPLAPRNLNATMELSLFSKWETPILSDLSTLAADNALTQHDIMYVETKSILVQIIRSMPHLKYNRYKPESNAAAKMDLLFVAEQAATAKDSTLVRKGIKVREMLVELENSGAIDRNDGYRYLTEEILHELAHLGSLRDMIEEEIDGLTDVYQTICDYNGYLSSQIETYKAYLSNVRMQSATAKNQRKKHAVPVGVTVLDPKPLQSRRQHLRKEGEVDRPALEFRLDALERMGVVCKSNIPENRQDKVYFSFASPSTASYVIRLFYKGREKPVVNMDLLLEDLLERKHNKIEILDLEYVHLSVVKLLEFLERKFAR</sequence>
<dbReference type="OrthoDB" id="775356at2759"/>
<dbReference type="InterPro" id="IPR008936">
    <property type="entry name" value="Rho_GTPase_activation_prot"/>
</dbReference>
<dbReference type="PROSITE" id="PS50018">
    <property type="entry name" value="RAS_GTPASE_ACTIV_2"/>
    <property type="match status" value="1"/>
</dbReference>
<dbReference type="AlphaFoldDB" id="A0A9W8GNY0"/>
<evidence type="ECO:0000256" key="2">
    <source>
        <dbReference type="SAM" id="MobiDB-lite"/>
    </source>
</evidence>
<dbReference type="PROSITE" id="PS00509">
    <property type="entry name" value="RAS_GTPASE_ACTIV_1"/>
    <property type="match status" value="1"/>
</dbReference>